<dbReference type="Proteomes" id="UP000236333">
    <property type="component" value="Unassembled WGS sequence"/>
</dbReference>
<feature type="domain" description="Calcineurin-like phosphoesterase" evidence="1">
    <location>
        <begin position="3"/>
        <end position="215"/>
    </location>
</feature>
<proteinExistence type="predicted"/>
<dbReference type="Gene3D" id="3.60.21.10">
    <property type="match status" value="1"/>
</dbReference>
<dbReference type="SUPFAM" id="SSF56300">
    <property type="entry name" value="Metallo-dependent phosphatases"/>
    <property type="match status" value="1"/>
</dbReference>
<organism evidence="2 3">
    <name type="scientific">Tetrabaena socialis</name>
    <dbReference type="NCBI Taxonomy" id="47790"/>
    <lineage>
        <taxon>Eukaryota</taxon>
        <taxon>Viridiplantae</taxon>
        <taxon>Chlorophyta</taxon>
        <taxon>core chlorophytes</taxon>
        <taxon>Chlorophyceae</taxon>
        <taxon>CS clade</taxon>
        <taxon>Chlamydomonadales</taxon>
        <taxon>Tetrabaenaceae</taxon>
        <taxon>Tetrabaena</taxon>
    </lineage>
</organism>
<dbReference type="PANTHER" id="PTHR37844">
    <property type="entry name" value="SER/THR PROTEIN PHOSPHATASE SUPERFAMILY (AFU_ORTHOLOGUE AFUA_1G14840)"/>
    <property type="match status" value="1"/>
</dbReference>
<dbReference type="AlphaFoldDB" id="A0A2J7ZG18"/>
<dbReference type="Pfam" id="PF00149">
    <property type="entry name" value="Metallophos"/>
    <property type="match status" value="1"/>
</dbReference>
<evidence type="ECO:0000313" key="2">
    <source>
        <dbReference type="EMBL" id="PNG99222.1"/>
    </source>
</evidence>
<name>A0A2J7ZG18_9CHLO</name>
<reference evidence="2 3" key="1">
    <citation type="journal article" date="2017" name="Mol. Biol. Evol.">
        <title>The 4-celled Tetrabaena socialis nuclear genome reveals the essential components for genetic control of cell number at the origin of multicellularity in the volvocine lineage.</title>
        <authorList>
            <person name="Featherston J."/>
            <person name="Arakaki Y."/>
            <person name="Hanschen E.R."/>
            <person name="Ferris P.J."/>
            <person name="Michod R.E."/>
            <person name="Olson B.J.S.C."/>
            <person name="Nozaki H."/>
            <person name="Durand P.M."/>
        </authorList>
    </citation>
    <scope>NUCLEOTIDE SEQUENCE [LARGE SCALE GENOMIC DNA]</scope>
    <source>
        <strain evidence="2 3">NIES-571</strain>
    </source>
</reference>
<gene>
    <name evidence="2" type="ORF">TSOC_015006</name>
</gene>
<evidence type="ECO:0000259" key="1">
    <source>
        <dbReference type="Pfam" id="PF00149"/>
    </source>
</evidence>
<protein>
    <recommendedName>
        <fullName evidence="1">Calcineurin-like phosphoesterase domain-containing protein</fullName>
    </recommendedName>
</protein>
<sequence length="247" mass="28197">MKFQYISDVHLEKGNRVTLQRHAPNLILAGDIGDPAEEVYVTFIEEASHLFDHVFLVCGNHEYYSSTRCMSSTESMIRDIVGSFENVHFLQNEVFHFPNSSVSVFGATLWTAIQYQNADIIRCMVSDYRCIRVNEAEMFSVSTNNELHERTKQAFVNLRCEAPDRKWVVVCHHMPSKDLVSERHRGSLLGDAYASDVDCFRDDDVVAVVYGHTHDKSQIGKYYCNPYGYPSENKEADLAACFDVSDK</sequence>
<keyword evidence="3" id="KW-1185">Reference proteome</keyword>
<dbReference type="InterPro" id="IPR029052">
    <property type="entry name" value="Metallo-depent_PP-like"/>
</dbReference>
<evidence type="ECO:0000313" key="3">
    <source>
        <dbReference type="Proteomes" id="UP000236333"/>
    </source>
</evidence>
<dbReference type="GO" id="GO:0016787">
    <property type="term" value="F:hydrolase activity"/>
    <property type="evidence" value="ECO:0007669"/>
    <property type="project" value="InterPro"/>
</dbReference>
<comment type="caution">
    <text evidence="2">The sequence shown here is derived from an EMBL/GenBank/DDBJ whole genome shotgun (WGS) entry which is preliminary data.</text>
</comment>
<dbReference type="EMBL" id="PGGS01003639">
    <property type="protein sequence ID" value="PNG99222.1"/>
    <property type="molecule type" value="Genomic_DNA"/>
</dbReference>
<accession>A0A2J7ZG18</accession>
<dbReference type="PANTHER" id="PTHR37844:SF2">
    <property type="entry name" value="SER_THR PROTEIN PHOSPHATASE SUPERFAMILY (AFU_ORTHOLOGUE AFUA_1G14840)"/>
    <property type="match status" value="1"/>
</dbReference>
<dbReference type="InterPro" id="IPR004843">
    <property type="entry name" value="Calcineurin-like_PHP"/>
</dbReference>
<dbReference type="OrthoDB" id="550558at2759"/>